<evidence type="ECO:0000313" key="1">
    <source>
        <dbReference type="EMBL" id="SVB87034.1"/>
    </source>
</evidence>
<sequence>MPYIITIEAFIEEYEEFVREWFRFRNQQNFAQFKQGHIEEEDFWSELLRKIVDNEILNKYDQNHHSGANFETWLKMVLNNLFIDMASSIVKRTWISIDSTDNEDTNGNTVIEDRFIVHPEERNSPDIEIKIVKQMIDQIPKMRNRILVKLKTYIDGFTEIDDEEIAYLETMSDIEDIAQFISDNIYDDKAGMRDKDIAKLLDMKLGTVNTTYRRIVSKHIIDPYKIYKVNNE</sequence>
<proteinExistence type="predicted"/>
<dbReference type="AlphaFoldDB" id="A0A382HI67"/>
<protein>
    <submittedName>
        <fullName evidence="1">Uncharacterized protein</fullName>
    </submittedName>
</protein>
<dbReference type="EMBL" id="UINC01061449">
    <property type="protein sequence ID" value="SVB87034.1"/>
    <property type="molecule type" value="Genomic_DNA"/>
</dbReference>
<name>A0A382HI67_9ZZZZ</name>
<accession>A0A382HI67</accession>
<organism evidence="1">
    <name type="scientific">marine metagenome</name>
    <dbReference type="NCBI Taxonomy" id="408172"/>
    <lineage>
        <taxon>unclassified sequences</taxon>
        <taxon>metagenomes</taxon>
        <taxon>ecological metagenomes</taxon>
    </lineage>
</organism>
<gene>
    <name evidence="1" type="ORF">METZ01_LOCUS239888</name>
</gene>
<reference evidence="1" key="1">
    <citation type="submission" date="2018-05" db="EMBL/GenBank/DDBJ databases">
        <authorList>
            <person name="Lanie J.A."/>
            <person name="Ng W.-L."/>
            <person name="Kazmierczak K.M."/>
            <person name="Andrzejewski T.M."/>
            <person name="Davidsen T.M."/>
            <person name="Wayne K.J."/>
            <person name="Tettelin H."/>
            <person name="Glass J.I."/>
            <person name="Rusch D."/>
            <person name="Podicherti R."/>
            <person name="Tsui H.-C.T."/>
            <person name="Winkler M.E."/>
        </authorList>
    </citation>
    <scope>NUCLEOTIDE SEQUENCE</scope>
</reference>